<dbReference type="GeneID" id="114447242"/>
<dbReference type="PANTHER" id="PTHR28640">
    <property type="entry name" value="ADP-RIBOSYLATION FACTOR-LIKE PROTEIN 6-INTERACTING PROTEIN 6"/>
    <property type="match status" value="1"/>
</dbReference>
<name>A0A6P7JQJ8_9TELE</name>
<dbReference type="OrthoDB" id="10070125at2759"/>
<evidence type="ECO:0000313" key="2">
    <source>
        <dbReference type="Proteomes" id="UP000515145"/>
    </source>
</evidence>
<dbReference type="RefSeq" id="XP_028279204.1">
    <property type="nucleotide sequence ID" value="XM_028423403.1"/>
</dbReference>
<keyword evidence="1" id="KW-1133">Transmembrane helix</keyword>
<protein>
    <submittedName>
        <fullName evidence="3 4">ADP-ribosylation factor-like protein 6-interacting protein 6</fullName>
    </submittedName>
</protein>
<evidence type="ECO:0000256" key="1">
    <source>
        <dbReference type="SAM" id="Phobius"/>
    </source>
</evidence>
<dbReference type="Proteomes" id="UP000515145">
    <property type="component" value="Chromosome 2"/>
</dbReference>
<keyword evidence="1" id="KW-0812">Transmembrane</keyword>
<dbReference type="PANTHER" id="PTHR28640:SF1">
    <property type="entry name" value="ADP-RIBOSYLATION FACTOR-LIKE PROTEIN 6-INTERACTING PROTEIN 6"/>
    <property type="match status" value="1"/>
</dbReference>
<feature type="transmembrane region" description="Helical" evidence="1">
    <location>
        <begin position="25"/>
        <end position="51"/>
    </location>
</feature>
<evidence type="ECO:0000313" key="3">
    <source>
        <dbReference type="RefSeq" id="XP_028279204.1"/>
    </source>
</evidence>
<evidence type="ECO:0000313" key="4">
    <source>
        <dbReference type="RefSeq" id="XP_028279448.1"/>
    </source>
</evidence>
<organism evidence="2 3">
    <name type="scientific">Parambassis ranga</name>
    <name type="common">Indian glassy fish</name>
    <dbReference type="NCBI Taxonomy" id="210632"/>
    <lineage>
        <taxon>Eukaryota</taxon>
        <taxon>Metazoa</taxon>
        <taxon>Chordata</taxon>
        <taxon>Craniata</taxon>
        <taxon>Vertebrata</taxon>
        <taxon>Euteleostomi</taxon>
        <taxon>Actinopterygii</taxon>
        <taxon>Neopterygii</taxon>
        <taxon>Teleostei</taxon>
        <taxon>Neoteleostei</taxon>
        <taxon>Acanthomorphata</taxon>
        <taxon>Ovalentaria</taxon>
        <taxon>Ambassidae</taxon>
        <taxon>Parambassis</taxon>
    </lineage>
</organism>
<gene>
    <name evidence="3" type="primary">LOC114447242</name>
    <name evidence="4" type="synonym">LOC114447407</name>
</gene>
<dbReference type="RefSeq" id="XP_028279448.1">
    <property type="nucleotide sequence ID" value="XM_028423647.1"/>
</dbReference>
<dbReference type="Pfam" id="PF15062">
    <property type="entry name" value="ARL6IP6"/>
    <property type="match status" value="1"/>
</dbReference>
<reference evidence="3 4" key="1">
    <citation type="submission" date="2025-04" db="UniProtKB">
        <authorList>
            <consortium name="RefSeq"/>
        </authorList>
    </citation>
    <scope>IDENTIFICATION</scope>
</reference>
<feature type="transmembrane region" description="Helical" evidence="1">
    <location>
        <begin position="123"/>
        <end position="144"/>
    </location>
</feature>
<sequence length="145" mass="16049">MSAEGHDDTVRPLWTNRNWPKLRPVVVLSTLGSAAVVAAVGVFCAMFYLILKDLRAERLRAEDGTEERMLGFWSILVLSVLVGCVCCALSWTLTYIDLYQPGSAFPTPLTLHHHRDESSHDLLMSYGVAVLNGIMATLTVIWSLS</sequence>
<accession>A0A6P7JQJ8</accession>
<proteinExistence type="predicted"/>
<keyword evidence="1" id="KW-0472">Membrane</keyword>
<dbReference type="InterPro" id="IPR029383">
    <property type="entry name" value="ARL6IP6"/>
</dbReference>
<dbReference type="AlphaFoldDB" id="A0A6P7JQJ8"/>
<keyword evidence="2" id="KW-1185">Reference proteome</keyword>
<feature type="transmembrane region" description="Helical" evidence="1">
    <location>
        <begin position="72"/>
        <end position="96"/>
    </location>
</feature>